<evidence type="ECO:0000256" key="1">
    <source>
        <dbReference type="ARBA" id="ARBA00004141"/>
    </source>
</evidence>
<evidence type="ECO:0000256" key="3">
    <source>
        <dbReference type="ARBA" id="ARBA00022989"/>
    </source>
</evidence>
<evidence type="ECO:0000256" key="2">
    <source>
        <dbReference type="ARBA" id="ARBA00022692"/>
    </source>
</evidence>
<feature type="domain" description="EXS" evidence="6">
    <location>
        <begin position="198"/>
        <end position="381"/>
    </location>
</feature>
<protein>
    <submittedName>
        <fullName evidence="7">AAR127Cp</fullName>
    </submittedName>
</protein>
<dbReference type="PANTHER" id="PTHR10783">
    <property type="entry name" value="XENOTROPIC AND POLYTROPIC RETROVIRUS RECEPTOR 1-RELATED"/>
    <property type="match status" value="1"/>
</dbReference>
<feature type="transmembrane region" description="Helical" evidence="5">
    <location>
        <begin position="80"/>
        <end position="98"/>
    </location>
</feature>
<evidence type="ECO:0000259" key="6">
    <source>
        <dbReference type="PROSITE" id="PS51380"/>
    </source>
</evidence>
<dbReference type="Pfam" id="PF03124">
    <property type="entry name" value="EXS"/>
    <property type="match status" value="1"/>
</dbReference>
<dbReference type="PANTHER" id="PTHR10783:SF46">
    <property type="entry name" value="PROTEIN ERD1 HOMOLOG 2"/>
    <property type="match status" value="1"/>
</dbReference>
<keyword evidence="8" id="KW-1185">Reference proteome</keyword>
<proteinExistence type="predicted"/>
<dbReference type="RefSeq" id="NP_982669.1">
    <property type="nucleotide sequence ID" value="NM_208022.1"/>
</dbReference>
<comment type="subcellular location">
    <subcellularLocation>
        <location evidence="1">Membrane</location>
        <topology evidence="1">Multi-pass membrane protein</topology>
    </subcellularLocation>
</comment>
<dbReference type="PROSITE" id="PS51380">
    <property type="entry name" value="EXS"/>
    <property type="match status" value="1"/>
</dbReference>
<dbReference type="FunCoup" id="Q75EF4">
    <property type="interactions" value="46"/>
</dbReference>
<dbReference type="AlphaFoldDB" id="Q75EF4"/>
<dbReference type="GO" id="GO:0016020">
    <property type="term" value="C:membrane"/>
    <property type="evidence" value="ECO:0007669"/>
    <property type="project" value="UniProtKB-SubCell"/>
</dbReference>
<evidence type="ECO:0000256" key="4">
    <source>
        <dbReference type="ARBA" id="ARBA00023136"/>
    </source>
</evidence>
<dbReference type="OrthoDB" id="2159384at2759"/>
<evidence type="ECO:0000313" key="8">
    <source>
        <dbReference type="Proteomes" id="UP000000591"/>
    </source>
</evidence>
<dbReference type="eggNOG" id="KOG1162">
    <property type="taxonomic scope" value="Eukaryota"/>
</dbReference>
<accession>Q75EF4</accession>
<keyword evidence="2 5" id="KW-0812">Transmembrane</keyword>
<feature type="transmembrane region" description="Helical" evidence="5">
    <location>
        <begin position="20"/>
        <end position="40"/>
    </location>
</feature>
<dbReference type="STRING" id="284811.Q75EF4"/>
<sequence length="381" mass="43666">MPGTKGAEGGSPLPVDIWSVLLLAPQHVVLLALVGLWLWYWELAVLSKKIDLSRVILCNEPYDIRPQPSSLRILQSTRSCVARITKIVVPMYIGASYVAYRAALGAELPWWQVLAANTAALVQLAALVWVILRSSRMVRRCVARMLLGGGIEGKPLRTNYILLADTLTSYGKPLMDFTAYLVLLFRTPLADPLAVRDLPSNAALHIDLVVGAIPSVIRLVQCLREYRRKEDAWAARRASLFNALKYSSQLPILVHALLSRSGAAHGGQRWVRWAMLLNSVYSFWWDVTMDWKLGLFNFSSAGMERDEVLRHRRLYSVKYYYGAVLYDFVMKFMWLWELHVGRALFRRDLNPVWLHLLEVIRRWIWTFFKIEAEYFSANAKK</sequence>
<evidence type="ECO:0000313" key="7">
    <source>
        <dbReference type="EMBL" id="AAS50493.1"/>
    </source>
</evidence>
<dbReference type="InParanoid" id="Q75EF4"/>
<dbReference type="GO" id="GO:0005802">
    <property type="term" value="C:trans-Golgi network"/>
    <property type="evidence" value="ECO:0000318"/>
    <property type="project" value="GO_Central"/>
</dbReference>
<dbReference type="OMA" id="FRRWIWI"/>
<keyword evidence="4 5" id="KW-0472">Membrane</keyword>
<dbReference type="EMBL" id="AE016814">
    <property type="protein sequence ID" value="AAS50493.1"/>
    <property type="molecule type" value="Genomic_DNA"/>
</dbReference>
<name>Q75EF4_EREGS</name>
<dbReference type="KEGG" id="ago:AGOS_AAR127C"/>
<dbReference type="HOGENOM" id="CLU_765368_0_0_1"/>
<gene>
    <name evidence="7" type="ORF">AGOS_AAR127C</name>
</gene>
<feature type="transmembrane region" description="Helical" evidence="5">
    <location>
        <begin position="319"/>
        <end position="336"/>
    </location>
</feature>
<dbReference type="GeneID" id="4618409"/>
<reference evidence="7 8" key="1">
    <citation type="journal article" date="2004" name="Science">
        <title>The Ashbya gossypii genome as a tool for mapping the ancient Saccharomyces cerevisiae genome.</title>
        <authorList>
            <person name="Dietrich F.S."/>
            <person name="Voegeli S."/>
            <person name="Brachat S."/>
            <person name="Lerch A."/>
            <person name="Gates K."/>
            <person name="Steiner S."/>
            <person name="Mohr C."/>
            <person name="Pohlmann R."/>
            <person name="Luedi P."/>
            <person name="Choi S."/>
            <person name="Wing R.A."/>
            <person name="Flavier A."/>
            <person name="Gaffney T.D."/>
            <person name="Philippsen P."/>
        </authorList>
    </citation>
    <scope>NUCLEOTIDE SEQUENCE [LARGE SCALE GENOMIC DNA]</scope>
    <source>
        <strain evidence="8">ATCC 10895 / CBS 109.51 / FGSC 9923 / NRRL Y-1056</strain>
    </source>
</reference>
<feature type="transmembrane region" description="Helical" evidence="5">
    <location>
        <begin position="110"/>
        <end position="132"/>
    </location>
</feature>
<evidence type="ECO:0000256" key="5">
    <source>
        <dbReference type="SAM" id="Phobius"/>
    </source>
</evidence>
<reference evidence="8" key="2">
    <citation type="journal article" date="2013" name="G3 (Bethesda)">
        <title>Genomes of Ashbya fungi isolated from insects reveal four mating-type loci, numerous translocations, lack of transposons, and distinct gene duplications.</title>
        <authorList>
            <person name="Dietrich F.S."/>
            <person name="Voegeli S."/>
            <person name="Kuo S."/>
            <person name="Philippsen P."/>
        </authorList>
    </citation>
    <scope>GENOME REANNOTATION</scope>
    <source>
        <strain evidence="8">ATCC 10895 / CBS 109.51 / FGSC 9923 / NRRL Y-1056</strain>
    </source>
</reference>
<organism evidence="7 8">
    <name type="scientific">Eremothecium gossypii (strain ATCC 10895 / CBS 109.51 / FGSC 9923 / NRRL Y-1056)</name>
    <name type="common">Yeast</name>
    <name type="synonym">Ashbya gossypii</name>
    <dbReference type="NCBI Taxonomy" id="284811"/>
    <lineage>
        <taxon>Eukaryota</taxon>
        <taxon>Fungi</taxon>
        <taxon>Dikarya</taxon>
        <taxon>Ascomycota</taxon>
        <taxon>Saccharomycotina</taxon>
        <taxon>Saccharomycetes</taxon>
        <taxon>Saccharomycetales</taxon>
        <taxon>Saccharomycetaceae</taxon>
        <taxon>Eremothecium</taxon>
    </lineage>
</organism>
<keyword evidence="3 5" id="KW-1133">Transmembrane helix</keyword>
<dbReference type="InterPro" id="IPR004342">
    <property type="entry name" value="EXS_C"/>
</dbReference>
<dbReference type="Proteomes" id="UP000000591">
    <property type="component" value="Chromosome I"/>
</dbReference>